<name>A0ABT9ECT4_9PROT</name>
<keyword evidence="5 8" id="KW-1133">Transmembrane helix</keyword>
<protein>
    <submittedName>
        <fullName evidence="11">Type I secretion system permease/ATPase</fullName>
    </submittedName>
</protein>
<evidence type="ECO:0000256" key="8">
    <source>
        <dbReference type="SAM" id="Phobius"/>
    </source>
</evidence>
<dbReference type="InterPro" id="IPR039421">
    <property type="entry name" value="Type_1_exporter"/>
</dbReference>
<evidence type="ECO:0000259" key="10">
    <source>
        <dbReference type="PROSITE" id="PS50929"/>
    </source>
</evidence>
<keyword evidence="12" id="KW-1185">Reference proteome</keyword>
<dbReference type="InterPro" id="IPR003593">
    <property type="entry name" value="AAA+_ATPase"/>
</dbReference>
<dbReference type="InterPro" id="IPR010128">
    <property type="entry name" value="ATPase_T1SS_PrtD-like"/>
</dbReference>
<evidence type="ECO:0000256" key="3">
    <source>
        <dbReference type="ARBA" id="ARBA00022741"/>
    </source>
</evidence>
<dbReference type="Pfam" id="PF00005">
    <property type="entry name" value="ABC_tran"/>
    <property type="match status" value="1"/>
</dbReference>
<keyword evidence="6 8" id="KW-0472">Membrane</keyword>
<keyword evidence="4" id="KW-0067">ATP-binding</keyword>
<feature type="domain" description="ABC transporter" evidence="9">
    <location>
        <begin position="332"/>
        <end position="567"/>
    </location>
</feature>
<proteinExistence type="predicted"/>
<keyword evidence="2 8" id="KW-0812">Transmembrane</keyword>
<dbReference type="Proteomes" id="UP001243009">
    <property type="component" value="Unassembled WGS sequence"/>
</dbReference>
<feature type="transmembrane region" description="Helical" evidence="8">
    <location>
        <begin position="23"/>
        <end position="45"/>
    </location>
</feature>
<sequence length="584" mass="61421">MSAPITSLPPTLAQGLQAVRPPFVAAIVFSFFINLLMFISPLYMLQIYDRVLASRSTTTLAGITVLAAALLLVYAALEMIRSRVLVRAGLMFDAQVAQPAFNALHRANLLRPAGGQAQGLRDVDTLREFLTGPGLIALCDAPWLPVFVAASFLLHPWFGWMAIGGSVVIIGPTLLNELATRRQLHAASNASIAALQGAQASFRNSEVLQAMGMLAALRGRWATAHAGHLRLQALASDRSGMLVAATKFFRMLLQVAILGVGAFLAIEREISPGAMIAASILIGRALQPVELAIANWRGLATARTAYGRLRTLFDLAGPEEVRMPLPAPKGHLQADGLVVAAPGGGGAILRGVALSVEPGEILAVIGPSAAGKSSLARALVGIWPALEGSVRLDGSALTDWNPQELGQHIGYLPQDIELFAGTVAENIARFSEPDGAAVVAAATAAGCHEMIQRLPQGYNTPIGEGGAALSGGQRQRLGLARALYRSPCLLVLDEPNSNLDTAGEQALIEAMQGLRTRQATMVIVTHKLNILALADKVLILDAGTVQAFGRRDVILSRLLEARSAPPSRPIPGPAAARTLQQASG</sequence>
<feature type="transmembrane region" description="Helical" evidence="8">
    <location>
        <begin position="157"/>
        <end position="175"/>
    </location>
</feature>
<reference evidence="11 12" key="1">
    <citation type="submission" date="2023-08" db="EMBL/GenBank/DDBJ databases">
        <title>The draft genome sequence of Paracraurococcus sp. LOR1-02.</title>
        <authorList>
            <person name="Kingkaew E."/>
            <person name="Tanasupawat S."/>
        </authorList>
    </citation>
    <scope>NUCLEOTIDE SEQUENCE [LARGE SCALE GENOMIC DNA]</scope>
    <source>
        <strain evidence="11 12">LOR1-02</strain>
    </source>
</reference>
<dbReference type="EMBL" id="JAUTWS010000127">
    <property type="protein sequence ID" value="MDO9713840.1"/>
    <property type="molecule type" value="Genomic_DNA"/>
</dbReference>
<dbReference type="InterPro" id="IPR036640">
    <property type="entry name" value="ABC1_TM_sf"/>
</dbReference>
<dbReference type="Gene3D" id="3.40.50.300">
    <property type="entry name" value="P-loop containing nucleotide triphosphate hydrolases"/>
    <property type="match status" value="1"/>
</dbReference>
<dbReference type="InterPro" id="IPR003439">
    <property type="entry name" value="ABC_transporter-like_ATP-bd"/>
</dbReference>
<dbReference type="SMART" id="SM00382">
    <property type="entry name" value="AAA"/>
    <property type="match status" value="1"/>
</dbReference>
<comment type="caution">
    <text evidence="11">The sequence shown here is derived from an EMBL/GenBank/DDBJ whole genome shotgun (WGS) entry which is preliminary data.</text>
</comment>
<evidence type="ECO:0000256" key="7">
    <source>
        <dbReference type="SAM" id="MobiDB-lite"/>
    </source>
</evidence>
<dbReference type="PANTHER" id="PTHR24221:SF248">
    <property type="entry name" value="ABC TRANSPORTER TRANSMEMBRANE REGION"/>
    <property type="match status" value="1"/>
</dbReference>
<gene>
    <name evidence="11" type="ORF">Q7A36_36365</name>
</gene>
<evidence type="ECO:0000256" key="2">
    <source>
        <dbReference type="ARBA" id="ARBA00022692"/>
    </source>
</evidence>
<dbReference type="SUPFAM" id="SSF52540">
    <property type="entry name" value="P-loop containing nucleoside triphosphate hydrolases"/>
    <property type="match status" value="1"/>
</dbReference>
<comment type="subcellular location">
    <subcellularLocation>
        <location evidence="1">Cell membrane</location>
        <topology evidence="1">Multi-pass membrane protein</topology>
    </subcellularLocation>
</comment>
<dbReference type="InterPro" id="IPR017871">
    <property type="entry name" value="ABC_transporter-like_CS"/>
</dbReference>
<feature type="transmembrane region" description="Helical" evidence="8">
    <location>
        <begin position="248"/>
        <end position="266"/>
    </location>
</feature>
<dbReference type="CDD" id="cd18586">
    <property type="entry name" value="ABC_6TM_PrtD_like"/>
    <property type="match status" value="1"/>
</dbReference>
<accession>A0ABT9ECT4</accession>
<dbReference type="Pfam" id="PF00664">
    <property type="entry name" value="ABC_membrane"/>
    <property type="match status" value="1"/>
</dbReference>
<dbReference type="NCBIfam" id="TIGR01842">
    <property type="entry name" value="type_I_sec_PrtD"/>
    <property type="match status" value="1"/>
</dbReference>
<evidence type="ECO:0000259" key="9">
    <source>
        <dbReference type="PROSITE" id="PS50893"/>
    </source>
</evidence>
<dbReference type="InterPro" id="IPR011527">
    <property type="entry name" value="ABC1_TM_dom"/>
</dbReference>
<keyword evidence="3" id="KW-0547">Nucleotide-binding</keyword>
<dbReference type="InterPro" id="IPR027417">
    <property type="entry name" value="P-loop_NTPase"/>
</dbReference>
<feature type="region of interest" description="Disordered" evidence="7">
    <location>
        <begin position="564"/>
        <end position="584"/>
    </location>
</feature>
<evidence type="ECO:0000256" key="6">
    <source>
        <dbReference type="ARBA" id="ARBA00023136"/>
    </source>
</evidence>
<organism evidence="11 12">
    <name type="scientific">Paracraurococcus lichenis</name>
    <dbReference type="NCBI Taxonomy" id="3064888"/>
    <lineage>
        <taxon>Bacteria</taxon>
        <taxon>Pseudomonadati</taxon>
        <taxon>Pseudomonadota</taxon>
        <taxon>Alphaproteobacteria</taxon>
        <taxon>Acetobacterales</taxon>
        <taxon>Roseomonadaceae</taxon>
        <taxon>Paracraurococcus</taxon>
    </lineage>
</organism>
<evidence type="ECO:0000256" key="1">
    <source>
        <dbReference type="ARBA" id="ARBA00004651"/>
    </source>
</evidence>
<feature type="transmembrane region" description="Helical" evidence="8">
    <location>
        <begin position="57"/>
        <end position="77"/>
    </location>
</feature>
<dbReference type="PROSITE" id="PS50893">
    <property type="entry name" value="ABC_TRANSPORTER_2"/>
    <property type="match status" value="1"/>
</dbReference>
<dbReference type="InterPro" id="IPR047957">
    <property type="entry name" value="ABC_AprD-like_6TM"/>
</dbReference>
<feature type="domain" description="ABC transmembrane type-1" evidence="10">
    <location>
        <begin position="24"/>
        <end position="301"/>
    </location>
</feature>
<evidence type="ECO:0000256" key="5">
    <source>
        <dbReference type="ARBA" id="ARBA00022989"/>
    </source>
</evidence>
<evidence type="ECO:0000313" key="11">
    <source>
        <dbReference type="EMBL" id="MDO9713840.1"/>
    </source>
</evidence>
<dbReference type="PANTHER" id="PTHR24221">
    <property type="entry name" value="ATP-BINDING CASSETTE SUB-FAMILY B"/>
    <property type="match status" value="1"/>
</dbReference>
<evidence type="ECO:0000256" key="4">
    <source>
        <dbReference type="ARBA" id="ARBA00022840"/>
    </source>
</evidence>
<dbReference type="RefSeq" id="WP_305108689.1">
    <property type="nucleotide sequence ID" value="NZ_JAUTWS010000127.1"/>
</dbReference>
<dbReference type="SUPFAM" id="SSF90123">
    <property type="entry name" value="ABC transporter transmembrane region"/>
    <property type="match status" value="1"/>
</dbReference>
<dbReference type="Gene3D" id="1.20.1560.10">
    <property type="entry name" value="ABC transporter type 1, transmembrane domain"/>
    <property type="match status" value="1"/>
</dbReference>
<dbReference type="PROSITE" id="PS50929">
    <property type="entry name" value="ABC_TM1F"/>
    <property type="match status" value="1"/>
</dbReference>
<dbReference type="PROSITE" id="PS00211">
    <property type="entry name" value="ABC_TRANSPORTER_1"/>
    <property type="match status" value="1"/>
</dbReference>
<evidence type="ECO:0000313" key="12">
    <source>
        <dbReference type="Proteomes" id="UP001243009"/>
    </source>
</evidence>